<accession>A0A517U694</accession>
<dbReference type="RefSeq" id="WP_145435900.1">
    <property type="nucleotide sequence ID" value="NZ_CP036339.1"/>
</dbReference>
<dbReference type="PANTHER" id="PTHR34107">
    <property type="entry name" value="SLL0198 PROTEIN-RELATED"/>
    <property type="match status" value="1"/>
</dbReference>
<evidence type="ECO:0000313" key="2">
    <source>
        <dbReference type="EMBL" id="QDT76156.1"/>
    </source>
</evidence>
<dbReference type="SUPFAM" id="SSF52980">
    <property type="entry name" value="Restriction endonuclease-like"/>
    <property type="match status" value="1"/>
</dbReference>
<dbReference type="KEGG" id="llh:I41_54010"/>
<dbReference type="Pfam" id="PF05685">
    <property type="entry name" value="Uma2"/>
    <property type="match status" value="1"/>
</dbReference>
<dbReference type="OrthoDB" id="1807117at2"/>
<protein>
    <recommendedName>
        <fullName evidence="1">Putative restriction endonuclease domain-containing protein</fullName>
    </recommendedName>
</protein>
<dbReference type="InterPro" id="IPR008538">
    <property type="entry name" value="Uma2"/>
</dbReference>
<keyword evidence="3" id="KW-1185">Reference proteome</keyword>
<dbReference type="Gene3D" id="3.90.1570.10">
    <property type="entry name" value="tt1808, chain A"/>
    <property type="match status" value="1"/>
</dbReference>
<feature type="domain" description="Putative restriction endonuclease" evidence="1">
    <location>
        <begin position="38"/>
        <end position="201"/>
    </location>
</feature>
<evidence type="ECO:0000259" key="1">
    <source>
        <dbReference type="Pfam" id="PF05685"/>
    </source>
</evidence>
<sequence>MSAGFVTAADLQLQLGGIPLERIRLVPPPGMATDDDAMEVKDREGRTCEVIDGVLVEKAMGVFESRLAIVLAYFIERYLDSHDLGIALGADGLVRISATRSRAPDVSFVKWSKLPNRKFPAAPVPNLVPDLAVEVLSRDNTRAEMDAKLDDYFTAGVRAVWIIDPKRESAEVYESRHSSLTIGMDGTLVADGLLPGFQLSMRELFDRAGNR</sequence>
<name>A0A517U694_9BACT</name>
<dbReference type="AlphaFoldDB" id="A0A517U694"/>
<evidence type="ECO:0000313" key="3">
    <source>
        <dbReference type="Proteomes" id="UP000317909"/>
    </source>
</evidence>
<dbReference type="PANTHER" id="PTHR34107:SF1">
    <property type="entry name" value="SLL0198 PROTEIN"/>
    <property type="match status" value="1"/>
</dbReference>
<dbReference type="Proteomes" id="UP000317909">
    <property type="component" value="Chromosome"/>
</dbReference>
<organism evidence="2 3">
    <name type="scientific">Lacipirellula limnantheis</name>
    <dbReference type="NCBI Taxonomy" id="2528024"/>
    <lineage>
        <taxon>Bacteria</taxon>
        <taxon>Pseudomonadati</taxon>
        <taxon>Planctomycetota</taxon>
        <taxon>Planctomycetia</taxon>
        <taxon>Pirellulales</taxon>
        <taxon>Lacipirellulaceae</taxon>
        <taxon>Lacipirellula</taxon>
    </lineage>
</organism>
<dbReference type="CDD" id="cd06260">
    <property type="entry name" value="DUF820-like"/>
    <property type="match status" value="1"/>
</dbReference>
<reference evidence="2 3" key="1">
    <citation type="submission" date="2019-02" db="EMBL/GenBank/DDBJ databases">
        <title>Deep-cultivation of Planctomycetes and their phenomic and genomic characterization uncovers novel biology.</title>
        <authorList>
            <person name="Wiegand S."/>
            <person name="Jogler M."/>
            <person name="Boedeker C."/>
            <person name="Pinto D."/>
            <person name="Vollmers J."/>
            <person name="Rivas-Marin E."/>
            <person name="Kohn T."/>
            <person name="Peeters S.H."/>
            <person name="Heuer A."/>
            <person name="Rast P."/>
            <person name="Oberbeckmann S."/>
            <person name="Bunk B."/>
            <person name="Jeske O."/>
            <person name="Meyerdierks A."/>
            <person name="Storesund J.E."/>
            <person name="Kallscheuer N."/>
            <person name="Luecker S."/>
            <person name="Lage O.M."/>
            <person name="Pohl T."/>
            <person name="Merkel B.J."/>
            <person name="Hornburger P."/>
            <person name="Mueller R.-W."/>
            <person name="Bruemmer F."/>
            <person name="Labrenz M."/>
            <person name="Spormann A.M."/>
            <person name="Op den Camp H."/>
            <person name="Overmann J."/>
            <person name="Amann R."/>
            <person name="Jetten M.S.M."/>
            <person name="Mascher T."/>
            <person name="Medema M.H."/>
            <person name="Devos D.P."/>
            <person name="Kaster A.-K."/>
            <person name="Ovreas L."/>
            <person name="Rohde M."/>
            <person name="Galperin M.Y."/>
            <person name="Jogler C."/>
        </authorList>
    </citation>
    <scope>NUCLEOTIDE SEQUENCE [LARGE SCALE GENOMIC DNA]</scope>
    <source>
        <strain evidence="2 3">I41</strain>
    </source>
</reference>
<proteinExistence type="predicted"/>
<dbReference type="EMBL" id="CP036339">
    <property type="protein sequence ID" value="QDT76156.1"/>
    <property type="molecule type" value="Genomic_DNA"/>
</dbReference>
<dbReference type="InterPro" id="IPR012296">
    <property type="entry name" value="Nuclease_put_TT1808"/>
</dbReference>
<dbReference type="InterPro" id="IPR011335">
    <property type="entry name" value="Restrct_endonuc-II-like"/>
</dbReference>
<gene>
    <name evidence="2" type="ORF">I41_54010</name>
</gene>